<comment type="similarity">
    <text evidence="1">Belongs to the iron/ascorbate-dependent oxidoreductase family.</text>
</comment>
<reference evidence="3 4" key="1">
    <citation type="submission" date="2019-10" db="EMBL/GenBank/DDBJ databases">
        <title>Nocardia macrotermitis sp. nov. and Nocardia aurantia sp. nov., isolated from the gut of fungus growing-termite Macrotermes natalensis.</title>
        <authorList>
            <person name="Benndorf R."/>
            <person name="Schwitalla J."/>
            <person name="Martin K."/>
            <person name="De Beer W."/>
            <person name="Kaster A.-K."/>
            <person name="Vollmers J."/>
            <person name="Poulsen M."/>
            <person name="Beemelmanns C."/>
        </authorList>
    </citation>
    <scope>NUCLEOTIDE SEQUENCE [LARGE SCALE GENOMIC DNA]</scope>
    <source>
        <strain evidence="3 4">RB20</strain>
    </source>
</reference>
<feature type="domain" description="Fe2OG dioxygenase" evidence="2">
    <location>
        <begin position="93"/>
        <end position="186"/>
    </location>
</feature>
<keyword evidence="4" id="KW-1185">Reference proteome</keyword>
<proteinExistence type="inferred from homology"/>
<keyword evidence="1" id="KW-0408">Iron</keyword>
<dbReference type="PROSITE" id="PS51471">
    <property type="entry name" value="FE2OG_OXY"/>
    <property type="match status" value="1"/>
</dbReference>
<accession>A0A7K0D9R1</accession>
<dbReference type="GO" id="GO:0046872">
    <property type="term" value="F:metal ion binding"/>
    <property type="evidence" value="ECO:0007669"/>
    <property type="project" value="UniProtKB-KW"/>
</dbReference>
<organism evidence="3 4">
    <name type="scientific">Nocardia macrotermitis</name>
    <dbReference type="NCBI Taxonomy" id="2585198"/>
    <lineage>
        <taxon>Bacteria</taxon>
        <taxon>Bacillati</taxon>
        <taxon>Actinomycetota</taxon>
        <taxon>Actinomycetes</taxon>
        <taxon>Mycobacteriales</taxon>
        <taxon>Nocardiaceae</taxon>
        <taxon>Nocardia</taxon>
    </lineage>
</organism>
<gene>
    <name evidence="3" type="ORF">NRB20_54160</name>
</gene>
<dbReference type="Proteomes" id="UP000438448">
    <property type="component" value="Unassembled WGS sequence"/>
</dbReference>
<sequence>MSLPFFATVDVLDLLPQDWSTHVDRVCEQWSRRSELHGGTSTSLEPLGTVIDYRLLTGDDIAEHLPWLFELHRTSFHRIAEEISGMSLDPDNAVTSAVNVNILDPGGDGYEWHLDSNPVTALLFLSTHTEEDGGRLELRPTDREPLSVTPCAGTLAVFDARRCPHRVSPPTQGLRISAPMNYFITGQPRHRPDDLDAALYNHNDRDVRMLIG</sequence>
<name>A0A7K0D9R1_9NOCA</name>
<evidence type="ECO:0000256" key="1">
    <source>
        <dbReference type="RuleBase" id="RU003682"/>
    </source>
</evidence>
<dbReference type="Gene3D" id="2.60.120.620">
    <property type="entry name" value="q2cbj1_9rhob like domain"/>
    <property type="match status" value="1"/>
</dbReference>
<protein>
    <recommendedName>
        <fullName evidence="2">Fe2OG dioxygenase domain-containing protein</fullName>
    </recommendedName>
</protein>
<comment type="caution">
    <text evidence="3">The sequence shown here is derived from an EMBL/GenBank/DDBJ whole genome shotgun (WGS) entry which is preliminary data.</text>
</comment>
<dbReference type="RefSeq" id="WP_153413830.1">
    <property type="nucleotide sequence ID" value="NZ_WEGK01000013.1"/>
</dbReference>
<evidence type="ECO:0000313" key="4">
    <source>
        <dbReference type="Proteomes" id="UP000438448"/>
    </source>
</evidence>
<dbReference type="OrthoDB" id="4544429at2"/>
<dbReference type="GO" id="GO:0016491">
    <property type="term" value="F:oxidoreductase activity"/>
    <property type="evidence" value="ECO:0007669"/>
    <property type="project" value="UniProtKB-KW"/>
</dbReference>
<evidence type="ECO:0000259" key="2">
    <source>
        <dbReference type="PROSITE" id="PS51471"/>
    </source>
</evidence>
<dbReference type="InterPro" id="IPR005123">
    <property type="entry name" value="Oxoglu/Fe-dep_dioxygenase_dom"/>
</dbReference>
<dbReference type="Pfam" id="PF13640">
    <property type="entry name" value="2OG-FeII_Oxy_3"/>
    <property type="match status" value="1"/>
</dbReference>
<evidence type="ECO:0000313" key="3">
    <source>
        <dbReference type="EMBL" id="MQY22301.1"/>
    </source>
</evidence>
<dbReference type="SUPFAM" id="SSF51197">
    <property type="entry name" value="Clavaminate synthase-like"/>
    <property type="match status" value="1"/>
</dbReference>
<dbReference type="AlphaFoldDB" id="A0A7K0D9R1"/>
<dbReference type="InterPro" id="IPR044862">
    <property type="entry name" value="Pro_4_hyd_alph_FE2OG_OXY"/>
</dbReference>
<dbReference type="EMBL" id="WEGK01000013">
    <property type="protein sequence ID" value="MQY22301.1"/>
    <property type="molecule type" value="Genomic_DNA"/>
</dbReference>
<keyword evidence="1" id="KW-0560">Oxidoreductase</keyword>
<keyword evidence="1" id="KW-0479">Metal-binding</keyword>